<keyword evidence="2" id="KW-0812">Transmembrane</keyword>
<keyword evidence="3" id="KW-0677">Repeat</keyword>
<keyword evidence="11" id="KW-1185">Reference proteome</keyword>
<evidence type="ECO:0000313" key="11">
    <source>
        <dbReference type="Proteomes" id="UP000290572"/>
    </source>
</evidence>
<dbReference type="PROSITE" id="PS50268">
    <property type="entry name" value="CADHERIN_2"/>
    <property type="match status" value="6"/>
</dbReference>
<dbReference type="AlphaFoldDB" id="A0A498M896"/>
<dbReference type="InterPro" id="IPR002126">
    <property type="entry name" value="Cadherin-like_dom"/>
</dbReference>
<dbReference type="Gene3D" id="2.60.40.60">
    <property type="entry name" value="Cadherins"/>
    <property type="match status" value="8"/>
</dbReference>
<dbReference type="FunFam" id="2.60.40.60:FF:000234">
    <property type="entry name" value="Si:dkey-22o22.2"/>
    <property type="match status" value="1"/>
</dbReference>
<evidence type="ECO:0000256" key="5">
    <source>
        <dbReference type="ARBA" id="ARBA00022889"/>
    </source>
</evidence>
<keyword evidence="4 8" id="KW-0106">Calcium</keyword>
<keyword evidence="7" id="KW-0472">Membrane</keyword>
<dbReference type="PRINTS" id="PR00205">
    <property type="entry name" value="CADHERIN"/>
</dbReference>
<comment type="subcellular location">
    <subcellularLocation>
        <location evidence="1">Membrane</location>
    </subcellularLocation>
</comment>
<evidence type="ECO:0000313" key="10">
    <source>
        <dbReference type="EMBL" id="RXN17168.1"/>
    </source>
</evidence>
<accession>A0A498M896</accession>
<evidence type="ECO:0000259" key="9">
    <source>
        <dbReference type="PROSITE" id="PS50268"/>
    </source>
</evidence>
<dbReference type="FunFam" id="2.60.40.60:FF:000232">
    <property type="entry name" value="Neural-cadherin"/>
    <property type="match status" value="1"/>
</dbReference>
<dbReference type="FunFam" id="2.60.40.60:FF:000196">
    <property type="entry name" value="Si:dkey-22o22.2"/>
    <property type="match status" value="1"/>
</dbReference>
<dbReference type="STRING" id="84645.A0A498M896"/>
<dbReference type="InterPro" id="IPR020894">
    <property type="entry name" value="Cadherin_CS"/>
</dbReference>
<dbReference type="GO" id="GO:0005886">
    <property type="term" value="C:plasma membrane"/>
    <property type="evidence" value="ECO:0007669"/>
    <property type="project" value="InterPro"/>
</dbReference>
<dbReference type="InterPro" id="IPR015919">
    <property type="entry name" value="Cadherin-like_sf"/>
</dbReference>
<proteinExistence type="predicted"/>
<evidence type="ECO:0000256" key="4">
    <source>
        <dbReference type="ARBA" id="ARBA00022837"/>
    </source>
</evidence>
<dbReference type="Proteomes" id="UP000290572">
    <property type="component" value="Unassembled WGS sequence"/>
</dbReference>
<dbReference type="CDD" id="cd11304">
    <property type="entry name" value="Cadherin_repeat"/>
    <property type="match status" value="7"/>
</dbReference>
<dbReference type="Pfam" id="PF00028">
    <property type="entry name" value="Cadherin"/>
    <property type="match status" value="7"/>
</dbReference>
<evidence type="ECO:0000256" key="3">
    <source>
        <dbReference type="ARBA" id="ARBA00022737"/>
    </source>
</evidence>
<dbReference type="PANTHER" id="PTHR24025:SF31">
    <property type="entry name" value="NEURAL-CADHERIN"/>
    <property type="match status" value="1"/>
</dbReference>
<keyword evidence="5" id="KW-0130">Cell adhesion</keyword>
<dbReference type="GO" id="GO:0009653">
    <property type="term" value="P:anatomical structure morphogenesis"/>
    <property type="evidence" value="ECO:0007669"/>
    <property type="project" value="UniProtKB-ARBA"/>
</dbReference>
<feature type="domain" description="Cadherin" evidence="9">
    <location>
        <begin position="271"/>
        <end position="363"/>
    </location>
</feature>
<dbReference type="InterPro" id="IPR050971">
    <property type="entry name" value="Cadherin-domain_protein"/>
</dbReference>
<evidence type="ECO:0000256" key="8">
    <source>
        <dbReference type="PROSITE-ProRule" id="PRU00043"/>
    </source>
</evidence>
<feature type="domain" description="Cadherin" evidence="9">
    <location>
        <begin position="161"/>
        <end position="261"/>
    </location>
</feature>
<evidence type="ECO:0000256" key="1">
    <source>
        <dbReference type="ARBA" id="ARBA00004370"/>
    </source>
</evidence>
<feature type="domain" description="Cadherin" evidence="9">
    <location>
        <begin position="364"/>
        <end position="470"/>
    </location>
</feature>
<dbReference type="GO" id="GO:0005911">
    <property type="term" value="C:cell-cell junction"/>
    <property type="evidence" value="ECO:0007669"/>
    <property type="project" value="TreeGrafter"/>
</dbReference>
<feature type="domain" description="Cadherin" evidence="9">
    <location>
        <begin position="623"/>
        <end position="734"/>
    </location>
</feature>
<feature type="domain" description="Cadherin" evidence="9">
    <location>
        <begin position="474"/>
        <end position="622"/>
    </location>
</feature>
<comment type="caution">
    <text evidence="10">The sequence shown here is derived from an EMBL/GenBank/DDBJ whole genome shotgun (WGS) entry which is preliminary data.</text>
</comment>
<dbReference type="FunFam" id="2.60.40.60:FF:000157">
    <property type="entry name" value="Neural-cadherin"/>
    <property type="match status" value="1"/>
</dbReference>
<feature type="domain" description="Cadherin" evidence="9">
    <location>
        <begin position="62"/>
        <end position="160"/>
    </location>
</feature>
<evidence type="ECO:0000256" key="2">
    <source>
        <dbReference type="ARBA" id="ARBA00022692"/>
    </source>
</evidence>
<keyword evidence="6" id="KW-1133">Transmembrane helix</keyword>
<protein>
    <submittedName>
        <fullName evidence="10">Neural-cadherin-like protein</fullName>
    </submittedName>
</protein>
<dbReference type="FunFam" id="2.60.40.60:FF:000125">
    <property type="entry name" value="Neural-cadherin"/>
    <property type="match status" value="1"/>
</dbReference>
<reference evidence="10 11" key="1">
    <citation type="submission" date="2018-03" db="EMBL/GenBank/DDBJ databases">
        <title>Draft genome sequence of Rohu Carp (Labeo rohita).</title>
        <authorList>
            <person name="Das P."/>
            <person name="Kushwaha B."/>
            <person name="Joshi C.G."/>
            <person name="Kumar D."/>
            <person name="Nagpure N.S."/>
            <person name="Sahoo L."/>
            <person name="Das S.P."/>
            <person name="Bit A."/>
            <person name="Patnaik S."/>
            <person name="Meher P.K."/>
            <person name="Jayasankar P."/>
            <person name="Koringa P.G."/>
            <person name="Patel N.V."/>
            <person name="Hinsu A.T."/>
            <person name="Kumar R."/>
            <person name="Pandey M."/>
            <person name="Agarwal S."/>
            <person name="Srivastava S."/>
            <person name="Singh M."/>
            <person name="Iquebal M.A."/>
            <person name="Jaiswal S."/>
            <person name="Angadi U.B."/>
            <person name="Kumar N."/>
            <person name="Raza M."/>
            <person name="Shah T.M."/>
            <person name="Rai A."/>
            <person name="Jena J.K."/>
        </authorList>
    </citation>
    <scope>NUCLEOTIDE SEQUENCE [LARGE SCALE GENOMIC DNA]</scope>
    <source>
        <strain evidence="10">DASCIFA01</strain>
        <tissue evidence="10">Testis</tissue>
    </source>
</reference>
<evidence type="ECO:0000256" key="6">
    <source>
        <dbReference type="ARBA" id="ARBA00022989"/>
    </source>
</evidence>
<dbReference type="PANTHER" id="PTHR24025">
    <property type="entry name" value="DESMOGLEIN FAMILY MEMBER"/>
    <property type="match status" value="1"/>
</dbReference>
<gene>
    <name evidence="10" type="ORF">ROHU_027045</name>
</gene>
<dbReference type="SUPFAM" id="SSF49313">
    <property type="entry name" value="Cadherin-like"/>
    <property type="match status" value="8"/>
</dbReference>
<dbReference type="PROSITE" id="PS00232">
    <property type="entry name" value="CADHERIN_1"/>
    <property type="match status" value="2"/>
</dbReference>
<name>A0A498M896_LABRO</name>
<evidence type="ECO:0000256" key="7">
    <source>
        <dbReference type="ARBA" id="ARBA00023136"/>
    </source>
</evidence>
<dbReference type="SMART" id="SM00112">
    <property type="entry name" value="CA"/>
    <property type="match status" value="6"/>
</dbReference>
<sequence>MCSLSVHCLAVSSTAVPVPDSDAAGQHTLNGAPIENGPDWYTVRVDLTVMDVNDNAPEWTMVPFPYLSVVSATAPPNTLVYKLQARDGDEGVNGEVEYFLSDGGDGRFEVDRKNGHVRTTGLPLQRDREYLLTVVAADRQGSRSPPAVVSIIAGPRAPQFTNVSYTISIPENTPEGQTFLVTPAVSFQKQPVTYSLLINPSSLFSIQPETGEISLTRTIDYESDQHRYLLLVRASENQDSLSSAAEVRVIITDENDCVPEFQQSIYSKDGVPETVTTATSLLQVSASDCDSEQNAEITYYTLSPNFIISAHGTIFPAGPLDYERPNHLYEFVVMAVDKGEVPRTGTATVRLRMANVNDEPPEFSQPVYRTFVSEDAGPNTLVATVLAKDPDGDGITYKITAGNEEGNFVIDSQKGLIRLRSSPSPRLQGVKYILNITATDDNASGGPQSLSAIAQVTVGVDDVNNNKPVFEKCAEYKEKASVLENKPAGTFVLQVHADDADEGANGKVTYGFMHKDSTVPAFSIDPETDFLREDTMIGTSFLRVAAHDDDYSTNAAITYSMSEEQPEYLRVNPLTGWIYVNQPISQRTYISRQIIATDGGNRSSSVELAVTITNVKNQPPQWEKDKYEVIIPENTVRDTPVVTIKATSPLGDPRVTYNLEDGLVPESNMPVRFYLTPNREDGSASILVAEPLDYETTRNFMLRVRAQNVAPVPLAAFTTVHINITDVNDNVPFFTSSIYEASVTEGVEIGTLVLQVAANDLDLGLNGKV</sequence>
<organism evidence="10 11">
    <name type="scientific">Labeo rohita</name>
    <name type="common">Indian major carp</name>
    <name type="synonym">Cyprinus rohita</name>
    <dbReference type="NCBI Taxonomy" id="84645"/>
    <lineage>
        <taxon>Eukaryota</taxon>
        <taxon>Metazoa</taxon>
        <taxon>Chordata</taxon>
        <taxon>Craniata</taxon>
        <taxon>Vertebrata</taxon>
        <taxon>Euteleostomi</taxon>
        <taxon>Actinopterygii</taxon>
        <taxon>Neopterygii</taxon>
        <taxon>Teleostei</taxon>
        <taxon>Ostariophysi</taxon>
        <taxon>Cypriniformes</taxon>
        <taxon>Cyprinidae</taxon>
        <taxon>Labeoninae</taxon>
        <taxon>Labeonini</taxon>
        <taxon>Labeo</taxon>
    </lineage>
</organism>
<dbReference type="EMBL" id="QBIY01012756">
    <property type="protein sequence ID" value="RXN17168.1"/>
    <property type="molecule type" value="Genomic_DNA"/>
</dbReference>
<dbReference type="FunFam" id="2.60.40.60:FF:000184">
    <property type="entry name" value="neural-cadherin isoform X12"/>
    <property type="match status" value="1"/>
</dbReference>
<dbReference type="GO" id="GO:0007156">
    <property type="term" value="P:homophilic cell adhesion via plasma membrane adhesion molecules"/>
    <property type="evidence" value="ECO:0007669"/>
    <property type="project" value="InterPro"/>
</dbReference>
<dbReference type="GO" id="GO:0005509">
    <property type="term" value="F:calcium ion binding"/>
    <property type="evidence" value="ECO:0007669"/>
    <property type="project" value="UniProtKB-UniRule"/>
</dbReference>